<evidence type="ECO:0000256" key="4">
    <source>
        <dbReference type="ARBA" id="ARBA00022490"/>
    </source>
</evidence>
<evidence type="ECO:0000259" key="13">
    <source>
        <dbReference type="PROSITE" id="PS51674"/>
    </source>
</evidence>
<feature type="domain" description="4Fe-4S Wbl-type" evidence="13">
    <location>
        <begin position="22"/>
        <end position="86"/>
    </location>
</feature>
<dbReference type="PROSITE" id="PS51674">
    <property type="entry name" value="4FE4S_WBL"/>
    <property type="match status" value="1"/>
</dbReference>
<evidence type="ECO:0000313" key="15">
    <source>
        <dbReference type="Proteomes" id="UP001304298"/>
    </source>
</evidence>
<dbReference type="Pfam" id="PF02467">
    <property type="entry name" value="Whib"/>
    <property type="match status" value="1"/>
</dbReference>
<evidence type="ECO:0000256" key="2">
    <source>
        <dbReference type="ARBA" id="ARBA00006597"/>
    </source>
</evidence>
<evidence type="ECO:0000256" key="6">
    <source>
        <dbReference type="ARBA" id="ARBA00023004"/>
    </source>
</evidence>
<evidence type="ECO:0000256" key="3">
    <source>
        <dbReference type="ARBA" id="ARBA00022485"/>
    </source>
</evidence>
<dbReference type="Proteomes" id="UP001304298">
    <property type="component" value="Unassembled WGS sequence"/>
</dbReference>
<comment type="subcellular location">
    <subcellularLocation>
        <location evidence="1 12">Cytoplasm</location>
    </subcellularLocation>
</comment>
<keyword evidence="5 12" id="KW-0479">Metal-binding</keyword>
<comment type="caution">
    <text evidence="14">The sequence shown here is derived from an EMBL/GenBank/DDBJ whole genome shotgun (WGS) entry which is preliminary data.</text>
</comment>
<keyword evidence="15" id="KW-1185">Reference proteome</keyword>
<keyword evidence="11 12" id="KW-0804">Transcription</keyword>
<evidence type="ECO:0000256" key="8">
    <source>
        <dbReference type="ARBA" id="ARBA00023015"/>
    </source>
</evidence>
<keyword evidence="7 12" id="KW-0411">Iron-sulfur</keyword>
<organism evidence="14 15">
    <name type="scientific">Amycolatopsis heterodermiae</name>
    <dbReference type="NCBI Taxonomy" id="3110235"/>
    <lineage>
        <taxon>Bacteria</taxon>
        <taxon>Bacillati</taxon>
        <taxon>Actinomycetota</taxon>
        <taxon>Actinomycetes</taxon>
        <taxon>Pseudonocardiales</taxon>
        <taxon>Pseudonocardiaceae</taxon>
        <taxon>Amycolatopsis</taxon>
    </lineage>
</organism>
<feature type="binding site" evidence="12">
    <location>
        <position position="53"/>
    </location>
    <ligand>
        <name>[4Fe-4S] cluster</name>
        <dbReference type="ChEBI" id="CHEBI:49883"/>
    </ligand>
</feature>
<evidence type="ECO:0000256" key="12">
    <source>
        <dbReference type="HAMAP-Rule" id="MF_01479"/>
    </source>
</evidence>
<keyword evidence="9 12" id="KW-0238">DNA-binding</keyword>
<evidence type="ECO:0000256" key="5">
    <source>
        <dbReference type="ARBA" id="ARBA00022723"/>
    </source>
</evidence>
<dbReference type="PANTHER" id="PTHR38839">
    <property type="entry name" value="TRANSCRIPTIONAL REGULATOR WHID-RELATED"/>
    <property type="match status" value="1"/>
</dbReference>
<evidence type="ECO:0000256" key="10">
    <source>
        <dbReference type="ARBA" id="ARBA00023157"/>
    </source>
</evidence>
<keyword evidence="6 12" id="KW-0408">Iron</keyword>
<keyword evidence="4 12" id="KW-0963">Cytoplasm</keyword>
<name>A0ABU5RAD1_9PSEU</name>
<evidence type="ECO:0000256" key="7">
    <source>
        <dbReference type="ARBA" id="ARBA00023014"/>
    </source>
</evidence>
<feature type="binding site" evidence="12">
    <location>
        <position position="62"/>
    </location>
    <ligand>
        <name>[4Fe-4S] cluster</name>
        <dbReference type="ChEBI" id="CHEBI:49883"/>
    </ligand>
</feature>
<keyword evidence="8 12" id="KW-0805">Transcription regulation</keyword>
<proteinExistence type="inferred from homology"/>
<dbReference type="InterPro" id="IPR003482">
    <property type="entry name" value="Whib"/>
</dbReference>
<keyword evidence="3 12" id="KW-0004">4Fe-4S</keyword>
<feature type="binding site" evidence="12">
    <location>
        <position position="23"/>
    </location>
    <ligand>
        <name>[4Fe-4S] cluster</name>
        <dbReference type="ChEBI" id="CHEBI:49883"/>
    </ligand>
</feature>
<dbReference type="PANTHER" id="PTHR38839:SF5">
    <property type="entry name" value="TRANSCRIPTIONAL REGULATOR WHID"/>
    <property type="match status" value="1"/>
</dbReference>
<reference evidence="14 15" key="1">
    <citation type="submission" date="2023-12" db="EMBL/GenBank/DDBJ databases">
        <title>Amycolatopsis sp. V23-08.</title>
        <authorList>
            <person name="Somphong A."/>
        </authorList>
    </citation>
    <scope>NUCLEOTIDE SEQUENCE [LARGE SCALE GENOMIC DNA]</scope>
    <source>
        <strain evidence="14 15">V23-08</strain>
    </source>
</reference>
<dbReference type="EMBL" id="JAYFSI010000006">
    <property type="protein sequence ID" value="MEA5363233.1"/>
    <property type="molecule type" value="Genomic_DNA"/>
</dbReference>
<keyword evidence="10 12" id="KW-1015">Disulfide bond</keyword>
<sequence>MSEVSRLPVVVSENWDWQMRGACRGMDAAVFFHSDNERGMARKRREELAKQICASCPVRLQCLDHAVAVRETHGIWGGLGEGELRQLIATQV</sequence>
<comment type="PTM">
    <text evidence="12">The Fe-S cluster can be nitrosylated by nitric oxide (NO).</text>
</comment>
<feature type="binding site" evidence="12">
    <location>
        <position position="56"/>
    </location>
    <ligand>
        <name>[4Fe-4S] cluster</name>
        <dbReference type="ChEBI" id="CHEBI:49883"/>
    </ligand>
</feature>
<dbReference type="HAMAP" id="MF_01479">
    <property type="entry name" value="WhiB"/>
    <property type="match status" value="1"/>
</dbReference>
<comment type="similarity">
    <text evidence="2 12">Belongs to the WhiB family.</text>
</comment>
<gene>
    <name evidence="12" type="primary">whiB</name>
    <name evidence="14" type="ORF">VA596_27130</name>
</gene>
<evidence type="ECO:0000256" key="1">
    <source>
        <dbReference type="ARBA" id="ARBA00004496"/>
    </source>
</evidence>
<protein>
    <recommendedName>
        <fullName evidence="12">Transcriptional regulator WhiB</fullName>
    </recommendedName>
</protein>
<dbReference type="InterPro" id="IPR034768">
    <property type="entry name" value="4FE4S_WBL"/>
</dbReference>
<comment type="cofactor">
    <cofactor evidence="12">
        <name>[4Fe-4S] cluster</name>
        <dbReference type="ChEBI" id="CHEBI:49883"/>
    </cofactor>
    <text evidence="12">Binds 1 [4Fe-4S] cluster per subunit. Following nitrosylation of the [4Fe-4S] cluster binds 1 [4Fe-8(NO)] cluster per subunit.</text>
</comment>
<dbReference type="RefSeq" id="WP_323330982.1">
    <property type="nucleotide sequence ID" value="NZ_JAYFSI010000006.1"/>
</dbReference>
<comment type="PTM">
    <text evidence="12">Upon Fe-S cluster removal intramolecular disulfide bonds are formed.</text>
</comment>
<evidence type="ECO:0000256" key="11">
    <source>
        <dbReference type="ARBA" id="ARBA00023163"/>
    </source>
</evidence>
<accession>A0ABU5RAD1</accession>
<evidence type="ECO:0000313" key="14">
    <source>
        <dbReference type="EMBL" id="MEA5363233.1"/>
    </source>
</evidence>
<evidence type="ECO:0000256" key="9">
    <source>
        <dbReference type="ARBA" id="ARBA00023125"/>
    </source>
</evidence>
<comment type="function">
    <text evidence="12">Acts as a transcriptional regulator. Probably redox-responsive. The apo- but not holo-form probably binds DNA.</text>
</comment>